<dbReference type="Proteomes" id="UP001321804">
    <property type="component" value="Chromosome"/>
</dbReference>
<evidence type="ECO:0000313" key="1">
    <source>
        <dbReference type="EMBL" id="BDR55768.1"/>
    </source>
</evidence>
<evidence type="ECO:0000313" key="2">
    <source>
        <dbReference type="Proteomes" id="UP001321804"/>
    </source>
</evidence>
<sequence>MSTTEIKIGLDELEKRKLEKNANSMGLSVEEVIKLMIDQFNRSCRIKRKDSLDDFLLFLVRLKRRCGLLRLKNLV</sequence>
<name>A0AAU9CWV0_9LACO</name>
<accession>A0AAU9CWV0</accession>
<reference evidence="1 2" key="1">
    <citation type="journal article" date="2023" name="Microbiol. Spectr.">
        <title>Symbiosis of Carpenter Bees with Uncharacterized Lactic Acid Bacteria Showing NAD Auxotrophy.</title>
        <authorList>
            <person name="Kawasaki S."/>
            <person name="Ozawa K."/>
            <person name="Mori T."/>
            <person name="Yamamoto A."/>
            <person name="Ito M."/>
            <person name="Ohkuma M."/>
            <person name="Sakamoto M."/>
            <person name="Matsutani M."/>
        </authorList>
    </citation>
    <scope>NUCLEOTIDE SEQUENCE [LARGE SCALE GENOMIC DNA]</scope>
    <source>
        <strain evidence="1 2">KimC2</strain>
    </source>
</reference>
<dbReference type="AlphaFoldDB" id="A0AAU9CWV0"/>
<keyword evidence="2" id="KW-1185">Reference proteome</keyword>
<proteinExistence type="predicted"/>
<dbReference type="KEGG" id="xak:KIMC2_03300"/>
<gene>
    <name evidence="1" type="ORF">KIMC2_03300</name>
</gene>
<dbReference type="EMBL" id="AP026801">
    <property type="protein sequence ID" value="BDR55768.1"/>
    <property type="molecule type" value="Genomic_DNA"/>
</dbReference>
<organism evidence="1 2">
    <name type="scientific">Xylocopilactobacillus apis</name>
    <dbReference type="NCBI Taxonomy" id="2932183"/>
    <lineage>
        <taxon>Bacteria</taxon>
        <taxon>Bacillati</taxon>
        <taxon>Bacillota</taxon>
        <taxon>Bacilli</taxon>
        <taxon>Lactobacillales</taxon>
        <taxon>Lactobacillaceae</taxon>
        <taxon>Xylocopilactobacillus</taxon>
    </lineage>
</organism>
<protein>
    <submittedName>
        <fullName evidence="1">Uncharacterized protein</fullName>
    </submittedName>
</protein>